<accession>A0A4Y3WW25</accession>
<organism evidence="2 3">
    <name type="scientific">Pseudonocardia hydrocarbonoxydans</name>
    <dbReference type="NCBI Taxonomy" id="76726"/>
    <lineage>
        <taxon>Bacteria</taxon>
        <taxon>Bacillati</taxon>
        <taxon>Actinomycetota</taxon>
        <taxon>Actinomycetes</taxon>
        <taxon>Pseudonocardiales</taxon>
        <taxon>Pseudonocardiaceae</taxon>
        <taxon>Pseudonocardia</taxon>
    </lineage>
</organism>
<keyword evidence="3" id="KW-1185">Reference proteome</keyword>
<comment type="caution">
    <text evidence="2">The sequence shown here is derived from an EMBL/GenBank/DDBJ whole genome shotgun (WGS) entry which is preliminary data.</text>
</comment>
<dbReference type="AlphaFoldDB" id="A0A4Y3WW25"/>
<protein>
    <submittedName>
        <fullName evidence="2">Uncharacterized protein</fullName>
    </submittedName>
</protein>
<feature type="region of interest" description="Disordered" evidence="1">
    <location>
        <begin position="1"/>
        <end position="24"/>
    </location>
</feature>
<sequence>MGAPSALASTELTAPSSGGPAAACAPVDPTILAERETAFEAIVVSVADGEAHLEVQHTFVGQVDKDVIVTQSVTGGGVSEFGPAEFVGGKRRDC</sequence>
<evidence type="ECO:0000313" key="3">
    <source>
        <dbReference type="Proteomes" id="UP000320338"/>
    </source>
</evidence>
<evidence type="ECO:0000313" key="2">
    <source>
        <dbReference type="EMBL" id="GEC22964.1"/>
    </source>
</evidence>
<name>A0A4Y3WW25_9PSEU</name>
<feature type="compositionally biased region" description="Low complexity" evidence="1">
    <location>
        <begin position="14"/>
        <end position="24"/>
    </location>
</feature>
<dbReference type="EMBL" id="BJNG01000078">
    <property type="protein sequence ID" value="GEC22964.1"/>
    <property type="molecule type" value="Genomic_DNA"/>
</dbReference>
<gene>
    <name evidence="2" type="ORF">PHY01_52470</name>
</gene>
<evidence type="ECO:0000256" key="1">
    <source>
        <dbReference type="SAM" id="MobiDB-lite"/>
    </source>
</evidence>
<proteinExistence type="predicted"/>
<reference evidence="2 3" key="1">
    <citation type="submission" date="2019-06" db="EMBL/GenBank/DDBJ databases">
        <title>Whole genome shotgun sequence of Pseudonocardia hydrocarbonoxydans NBRC 14498.</title>
        <authorList>
            <person name="Hosoyama A."/>
            <person name="Uohara A."/>
            <person name="Ohji S."/>
            <person name="Ichikawa N."/>
        </authorList>
    </citation>
    <scope>NUCLEOTIDE SEQUENCE [LARGE SCALE GENOMIC DNA]</scope>
    <source>
        <strain evidence="2 3">NBRC 14498</strain>
    </source>
</reference>
<dbReference type="Proteomes" id="UP000320338">
    <property type="component" value="Unassembled WGS sequence"/>
</dbReference>